<dbReference type="SUPFAM" id="SSF53300">
    <property type="entry name" value="vWA-like"/>
    <property type="match status" value="1"/>
</dbReference>
<dbReference type="AlphaFoldDB" id="A0A1W2TX69"/>
<dbReference type="InterPro" id="IPR051266">
    <property type="entry name" value="CLCR"/>
</dbReference>
<sequence>MKTNGSLPICTSSPPDHDAFVTIHPSKSESGILVTVQPPTEPLDFAASHVPCDIVLVIDVSVSMDDQAPAAVHDDQGNATKEDFGLTVLDLTKHAARTILSTLNENDRLGIVTFSAHATVVQQLTPMTPAHKKMADANIGNMKTVGSTNLWDGIRNGIELFRSGEADGRVPALMVLTDGQPNIGDPAQGYVKKLRSLAPLPAIINTFGFGYNIRAGLLKSIVEVGNGNYAFIPDAGMIGTVFVHAVAQLQSTYATECVLEISAPDGVLLKSTTGKSIDHPQEETGSGTITVQLGNLQYGQSRDIYLEAVDQTGHRTTFELLGENSIMSATLTYSRMSSPRYAAFTHQDILGMPPLPDAVMAYHQSRSMICQLLSSGLSVSGFGYTEKTHKDFEVFNNSLQYVMNNIPARDFKDEYNRSLMADLNGQISEALSKRSYFDRWGRRYFFSLWNAHAKQLCNSFKDTGPLMYNNNPLFARYRDALSEAFDSIPPPTPSTRQSGGNPAAPVSMTRYNSRRWPCFAASSPVLLVTGDEVPAGTLQEGMAVQTPMGPRRVRAVVKTEVYGAPMCCVGNLAVTPWHPVQIEQSEGGRGAWAFPTDVAERTIEYSGTICSVLLERDGDADAHAIRVGGVWAVTLGHGVLSGSDIRAHRFLGDYNAVAEELIMLGPGESGVHWSAGVRREADSGKVCGFERLPSASMCVVEGRDLARPDGTLPEIQV</sequence>
<organism evidence="2">
    <name type="scientific">Rosellinia necatrix</name>
    <name type="common">White root-rot fungus</name>
    <dbReference type="NCBI Taxonomy" id="77044"/>
    <lineage>
        <taxon>Eukaryota</taxon>
        <taxon>Fungi</taxon>
        <taxon>Dikarya</taxon>
        <taxon>Ascomycota</taxon>
        <taxon>Pezizomycotina</taxon>
        <taxon>Sordariomycetes</taxon>
        <taxon>Xylariomycetidae</taxon>
        <taxon>Xylariales</taxon>
        <taxon>Xylariaceae</taxon>
        <taxon>Rosellinia</taxon>
    </lineage>
</organism>
<dbReference type="Gene3D" id="3.40.50.410">
    <property type="entry name" value="von Willebrand factor, type A domain"/>
    <property type="match status" value="1"/>
</dbReference>
<dbReference type="PANTHER" id="PTHR10579">
    <property type="entry name" value="CALCIUM-ACTIVATED CHLORIDE CHANNEL REGULATOR"/>
    <property type="match status" value="1"/>
</dbReference>
<name>A0A1W2TX69_ROSNE</name>
<dbReference type="InterPro" id="IPR032838">
    <property type="entry name" value="Vwaint_dom"/>
</dbReference>
<accession>A0A1W2TX69</accession>
<dbReference type="InterPro" id="IPR039510">
    <property type="entry name" value="Vint_dom"/>
</dbReference>
<dbReference type="Pfam" id="PF14623">
    <property type="entry name" value="Vint"/>
    <property type="match status" value="1"/>
</dbReference>
<dbReference type="InterPro" id="IPR002035">
    <property type="entry name" value="VWF_A"/>
</dbReference>
<dbReference type="OrthoDB" id="10264538at2759"/>
<proteinExistence type="predicted"/>
<dbReference type="EMBL" id="DF977502">
    <property type="protein sequence ID" value="GAP93293.1"/>
    <property type="molecule type" value="Genomic_DNA"/>
</dbReference>
<dbReference type="PANTHER" id="PTHR10579:SF156">
    <property type="entry name" value="VWFA DOMAIN-CONTAINING PROTEIN"/>
    <property type="match status" value="1"/>
</dbReference>
<protein>
    <submittedName>
        <fullName evidence="2">Putative u-box domain-containing protein</fullName>
    </submittedName>
</protein>
<evidence type="ECO:0000313" key="2">
    <source>
        <dbReference type="EMBL" id="GAP93293.1"/>
    </source>
</evidence>
<gene>
    <name evidence="2" type="ORF">SAMD00023353_5700140</name>
</gene>
<dbReference type="OMA" id="QVCNSFK"/>
<keyword evidence="3" id="KW-1185">Reference proteome</keyword>
<dbReference type="Pfam" id="PF14624">
    <property type="entry name" value="Vwaint"/>
    <property type="match status" value="1"/>
</dbReference>
<dbReference type="InterPro" id="IPR036465">
    <property type="entry name" value="vWFA_dom_sf"/>
</dbReference>
<feature type="domain" description="VWFA" evidence="1">
    <location>
        <begin position="53"/>
        <end position="246"/>
    </location>
</feature>
<reference evidence="2" key="1">
    <citation type="submission" date="2016-03" db="EMBL/GenBank/DDBJ databases">
        <title>Draft genome sequence of Rosellinia necatrix.</title>
        <authorList>
            <person name="Kanematsu S."/>
        </authorList>
    </citation>
    <scope>NUCLEOTIDE SEQUENCE [LARGE SCALE GENOMIC DNA]</scope>
    <source>
        <strain evidence="2">W97</strain>
    </source>
</reference>
<evidence type="ECO:0000313" key="3">
    <source>
        <dbReference type="Proteomes" id="UP000054516"/>
    </source>
</evidence>
<dbReference type="Proteomes" id="UP000054516">
    <property type="component" value="Unassembled WGS sequence"/>
</dbReference>
<evidence type="ECO:0000259" key="1">
    <source>
        <dbReference type="PROSITE" id="PS50234"/>
    </source>
</evidence>
<dbReference type="PROSITE" id="PS50234">
    <property type="entry name" value="VWFA"/>
    <property type="match status" value="1"/>
</dbReference>
<dbReference type="Pfam" id="PF00092">
    <property type="entry name" value="VWA"/>
    <property type="match status" value="1"/>
</dbReference>
<dbReference type="STRING" id="77044.A0A1W2TX69"/>
<dbReference type="SMART" id="SM00327">
    <property type="entry name" value="VWA"/>
    <property type="match status" value="1"/>
</dbReference>